<proteinExistence type="predicted"/>
<reference evidence="2 3" key="1">
    <citation type="submission" date="2021-09" db="EMBL/GenBank/DDBJ databases">
        <title>Genomic insights and catalytic innovation underlie evolution of tropane alkaloids biosynthesis.</title>
        <authorList>
            <person name="Wang Y.-J."/>
            <person name="Tian T."/>
            <person name="Huang J.-P."/>
            <person name="Huang S.-X."/>
        </authorList>
    </citation>
    <scope>NUCLEOTIDE SEQUENCE [LARGE SCALE GENOMIC DNA]</scope>
    <source>
        <strain evidence="2">KIB-2018</strain>
        <tissue evidence="2">Leaf</tissue>
    </source>
</reference>
<sequence>MKPLLSASDCRDYPSCRLGEDPEPSSIGTTVRLDDDTLHANHGRYARIAVDMDLTSPLPPTVELDGETLLLTYEGLPQVCYTYGVVGHTPSACAKNSASFSDPPPQVSDAGSGESELSRSVEATREPQEPAPNNGYGPWMIVCNDDKWPA</sequence>
<evidence type="ECO:0000256" key="1">
    <source>
        <dbReference type="SAM" id="MobiDB-lite"/>
    </source>
</evidence>
<keyword evidence="3" id="KW-1185">Reference proteome</keyword>
<accession>A0AAV8TAP2</accession>
<feature type="compositionally biased region" description="Basic and acidic residues" evidence="1">
    <location>
        <begin position="116"/>
        <end position="128"/>
    </location>
</feature>
<dbReference type="Proteomes" id="UP001159364">
    <property type="component" value="Linkage Group LG05"/>
</dbReference>
<protein>
    <submittedName>
        <fullName evidence="2">Uncharacterized protein</fullName>
    </submittedName>
</protein>
<organism evidence="2 3">
    <name type="scientific">Erythroxylum novogranatense</name>
    <dbReference type="NCBI Taxonomy" id="1862640"/>
    <lineage>
        <taxon>Eukaryota</taxon>
        <taxon>Viridiplantae</taxon>
        <taxon>Streptophyta</taxon>
        <taxon>Embryophyta</taxon>
        <taxon>Tracheophyta</taxon>
        <taxon>Spermatophyta</taxon>
        <taxon>Magnoliopsida</taxon>
        <taxon>eudicotyledons</taxon>
        <taxon>Gunneridae</taxon>
        <taxon>Pentapetalae</taxon>
        <taxon>rosids</taxon>
        <taxon>fabids</taxon>
        <taxon>Malpighiales</taxon>
        <taxon>Erythroxylaceae</taxon>
        <taxon>Erythroxylum</taxon>
    </lineage>
</organism>
<dbReference type="EMBL" id="JAIWQS010000005">
    <property type="protein sequence ID" value="KAJ8763411.1"/>
    <property type="molecule type" value="Genomic_DNA"/>
</dbReference>
<gene>
    <name evidence="2" type="ORF">K2173_002294</name>
</gene>
<evidence type="ECO:0000313" key="3">
    <source>
        <dbReference type="Proteomes" id="UP001159364"/>
    </source>
</evidence>
<dbReference type="PANTHER" id="PTHR31286:SF99">
    <property type="entry name" value="DUF4283 DOMAIN-CONTAINING PROTEIN"/>
    <property type="match status" value="1"/>
</dbReference>
<dbReference type="AlphaFoldDB" id="A0AAV8TAP2"/>
<evidence type="ECO:0000313" key="2">
    <source>
        <dbReference type="EMBL" id="KAJ8763411.1"/>
    </source>
</evidence>
<comment type="caution">
    <text evidence="2">The sequence shown here is derived from an EMBL/GenBank/DDBJ whole genome shotgun (WGS) entry which is preliminary data.</text>
</comment>
<dbReference type="PANTHER" id="PTHR31286">
    <property type="entry name" value="GLYCINE-RICH CELL WALL STRUCTURAL PROTEIN 1.8-LIKE"/>
    <property type="match status" value="1"/>
</dbReference>
<feature type="region of interest" description="Disordered" evidence="1">
    <location>
        <begin position="94"/>
        <end position="139"/>
    </location>
</feature>
<dbReference type="InterPro" id="IPR040256">
    <property type="entry name" value="At4g02000-like"/>
</dbReference>
<name>A0AAV8TAP2_9ROSI</name>